<evidence type="ECO:0000313" key="4">
    <source>
        <dbReference type="Proteomes" id="UP000386466"/>
    </source>
</evidence>
<dbReference type="AlphaFoldDB" id="A0A485MQF1"/>
<dbReference type="InterPro" id="IPR021662">
    <property type="entry name" value="HnRNPA1/A2_C"/>
</dbReference>
<evidence type="ECO:0000259" key="2">
    <source>
        <dbReference type="Pfam" id="PF11627"/>
    </source>
</evidence>
<keyword evidence="4" id="KW-1185">Reference proteome</keyword>
<accession>A0A485MQF1</accession>
<reference evidence="3 4" key="1">
    <citation type="submission" date="2019-01" db="EMBL/GenBank/DDBJ databases">
        <authorList>
            <person name="Alioto T."/>
            <person name="Alioto T."/>
        </authorList>
    </citation>
    <scope>NUCLEOTIDE SEQUENCE [LARGE SCALE GENOMIC DNA]</scope>
</reference>
<protein>
    <submittedName>
        <fullName evidence="3">Heterogeneous nuclear</fullName>
    </submittedName>
</protein>
<evidence type="ECO:0000256" key="1">
    <source>
        <dbReference type="SAM" id="MobiDB-lite"/>
    </source>
</evidence>
<gene>
    <name evidence="3" type="ORF">LYPA_23C007250</name>
</gene>
<evidence type="ECO:0000313" key="3">
    <source>
        <dbReference type="EMBL" id="VFV22033.1"/>
    </source>
</evidence>
<organism evidence="3 4">
    <name type="scientific">Lynx pardinus</name>
    <name type="common">Iberian lynx</name>
    <name type="synonym">Felis pardina</name>
    <dbReference type="NCBI Taxonomy" id="191816"/>
    <lineage>
        <taxon>Eukaryota</taxon>
        <taxon>Metazoa</taxon>
        <taxon>Chordata</taxon>
        <taxon>Craniata</taxon>
        <taxon>Vertebrata</taxon>
        <taxon>Euteleostomi</taxon>
        <taxon>Mammalia</taxon>
        <taxon>Eutheria</taxon>
        <taxon>Laurasiatheria</taxon>
        <taxon>Carnivora</taxon>
        <taxon>Feliformia</taxon>
        <taxon>Felidae</taxon>
        <taxon>Felinae</taxon>
        <taxon>Lynx</taxon>
    </lineage>
</organism>
<sequence length="88" mass="9386">MVVDMVTVGMAITDLVMMEATLEVESYNDFGNYKNKSSNFGPMKRGNFGDRNCGPCGGGDQYFDKPQNQGGYGGSSSSSSSCGSGRRF</sequence>
<proteinExistence type="predicted"/>
<name>A0A485MQF1_LYNPA</name>
<feature type="region of interest" description="Disordered" evidence="1">
    <location>
        <begin position="59"/>
        <end position="88"/>
    </location>
</feature>
<dbReference type="Proteomes" id="UP000386466">
    <property type="component" value="Unassembled WGS sequence"/>
</dbReference>
<dbReference type="Pfam" id="PF11627">
    <property type="entry name" value="HnRNPA1_LC"/>
    <property type="match status" value="1"/>
</dbReference>
<dbReference type="EMBL" id="CAAGRJ010004014">
    <property type="protein sequence ID" value="VFV22033.1"/>
    <property type="molecule type" value="Genomic_DNA"/>
</dbReference>
<feature type="domain" description="Heterogeneous nuclear ribonucleoprotein A1/A2 C-terminal" evidence="2">
    <location>
        <begin position="26"/>
        <end position="59"/>
    </location>
</feature>
<feature type="compositionally biased region" description="Low complexity" evidence="1">
    <location>
        <begin position="75"/>
        <end position="88"/>
    </location>
</feature>